<dbReference type="KEGG" id="pal:PA0357"/>
<dbReference type="GO" id="GO:0005524">
    <property type="term" value="F:ATP binding"/>
    <property type="evidence" value="ECO:0007669"/>
    <property type="project" value="InterPro"/>
</dbReference>
<evidence type="ECO:0000313" key="2">
    <source>
        <dbReference type="Proteomes" id="UP000008323"/>
    </source>
</evidence>
<dbReference type="GO" id="GO:0004176">
    <property type="term" value="F:ATP-dependent peptidase activity"/>
    <property type="evidence" value="ECO:0007669"/>
    <property type="project" value="InterPro"/>
</dbReference>
<dbReference type="AlphaFoldDB" id="B1V9S0"/>
<evidence type="ECO:0000313" key="1">
    <source>
        <dbReference type="EMBL" id="CAM11692.1"/>
    </source>
</evidence>
<dbReference type="STRING" id="59748.PA0357"/>
<dbReference type="EMBL" id="AM422018">
    <property type="protein sequence ID" value="CAM11692.1"/>
    <property type="molecule type" value="Genomic_DNA"/>
</dbReference>
<accession>B1V9S0</accession>
<dbReference type="InterPro" id="IPR037219">
    <property type="entry name" value="Peptidase_M41-like"/>
</dbReference>
<sequence>MAQENLIDKSKVGIGCGTDFKHARELLQKNSSDPRKDFDLFVEEAKNLLALNKETLKQIAKRLMIEKVLNHKELKEICQQYPLKGIDNFSSSRR</sequence>
<proteinExistence type="predicted"/>
<gene>
    <name evidence="1" type="ordered locus">PA0357</name>
</gene>
<dbReference type="SUPFAM" id="SSF140990">
    <property type="entry name" value="FtsH protease domain-like"/>
    <property type="match status" value="1"/>
</dbReference>
<reference evidence="1 2" key="1">
    <citation type="journal article" date="2008" name="J. Bacteriol.">
        <title>Comparative genome analysis of 'Candidatus Phytoplasma australiense' (subgroup tuf-Australia I; rp-A) and 'Ca. Phytoplasma asteris' strains OY-M and AY-WB.</title>
        <authorList>
            <person name="Tran-Nguyen L.T."/>
            <person name="Kube M."/>
            <person name="Schneider B."/>
            <person name="Reinhardt R."/>
            <person name="Gibb K.S."/>
        </authorList>
    </citation>
    <scope>NUCLEOTIDE SEQUENCE [LARGE SCALE GENOMIC DNA]</scope>
</reference>
<protein>
    <submittedName>
        <fullName evidence="1">Uncharacterized protein</fullName>
    </submittedName>
</protein>
<dbReference type="Proteomes" id="UP000008323">
    <property type="component" value="Chromosome"/>
</dbReference>
<name>B1V9S0_PHYAS</name>
<dbReference type="Gene3D" id="1.20.58.760">
    <property type="entry name" value="Peptidase M41"/>
    <property type="match status" value="1"/>
</dbReference>
<dbReference type="GO" id="GO:0004222">
    <property type="term" value="F:metalloendopeptidase activity"/>
    <property type="evidence" value="ECO:0007669"/>
    <property type="project" value="InterPro"/>
</dbReference>
<dbReference type="GO" id="GO:0006508">
    <property type="term" value="P:proteolysis"/>
    <property type="evidence" value="ECO:0007669"/>
    <property type="project" value="InterPro"/>
</dbReference>
<organism evidence="1 2">
    <name type="scientific">Phytoplasma australiense</name>
    <dbReference type="NCBI Taxonomy" id="59748"/>
    <lineage>
        <taxon>Bacteria</taxon>
        <taxon>Bacillati</taxon>
        <taxon>Mycoplasmatota</taxon>
        <taxon>Mollicutes</taxon>
        <taxon>Acholeplasmatales</taxon>
        <taxon>Acholeplasmataceae</taxon>
        <taxon>Candidatus Phytoplasma</taxon>
        <taxon>16SrXII (Stolbur group)</taxon>
    </lineage>
</organism>